<evidence type="ECO:0000313" key="2">
    <source>
        <dbReference type="Proteomes" id="UP000029548"/>
    </source>
</evidence>
<dbReference type="NCBIfam" id="NF042926">
    <property type="entry name" value="capsid_Caudo_1"/>
    <property type="match status" value="1"/>
</dbReference>
<sequence length="298" mass="32264">MPLYPGHADYSEGVITVDDALNAPEVIEQRIASIADEKSLLNDIFTEGTAPEGGAVIYARATRDNLFPDGDVSPRLPGDEYNIVQPTRPEDRLAKVEDFGAKIAVTDEARRRNRAVDFDNAVTQLANTVIRKINRRAAETVAAVIAEGGDDLHQVQASAQWSTLLAHGPEATLSNPRELPGADFATLAAKAEEDQLGIVYKTLLVSPAAKAELRNIYGPKLADLLTDLGLTMKTSVDIPAAHAYLIDPGKFGFVSYEDHLTVETWRDEHHRQTWIQTYAGPVMGATMPGALAVINGIV</sequence>
<dbReference type="InterPro" id="IPR049995">
    <property type="entry name" value="Capsid_mycobact-type"/>
</dbReference>
<evidence type="ECO:0008006" key="3">
    <source>
        <dbReference type="Google" id="ProtNLM"/>
    </source>
</evidence>
<gene>
    <name evidence="1" type="ORF">HMPREF1650_11845</name>
</gene>
<dbReference type="Proteomes" id="UP000029548">
    <property type="component" value="Unassembled WGS sequence"/>
</dbReference>
<reference evidence="1 2" key="1">
    <citation type="submission" date="2014-07" db="EMBL/GenBank/DDBJ databases">
        <authorList>
            <person name="McCorrison J."/>
            <person name="Sanka R."/>
            <person name="Torralba M."/>
            <person name="Gillis M."/>
            <person name="Haft D.H."/>
            <person name="Methe B."/>
            <person name="Sutton G."/>
            <person name="Nelson K.E."/>
        </authorList>
    </citation>
    <scope>NUCLEOTIDE SEQUENCE [LARGE SCALE GENOMIC DNA]</scope>
    <source>
        <strain evidence="1 2">DNF00450</strain>
    </source>
</reference>
<dbReference type="EMBL" id="JRNE01000081">
    <property type="protein sequence ID" value="KGF15165.1"/>
    <property type="molecule type" value="Genomic_DNA"/>
</dbReference>
<proteinExistence type="predicted"/>
<evidence type="ECO:0000313" key="1">
    <source>
        <dbReference type="EMBL" id="KGF15165.1"/>
    </source>
</evidence>
<dbReference type="RefSeq" id="WP_035123581.1">
    <property type="nucleotide sequence ID" value="NZ_JRNE01000081.1"/>
</dbReference>
<accession>A0A095XY85</accession>
<name>A0A095XY85_9CORY</name>
<protein>
    <recommendedName>
        <fullName evidence="3">Major capsid protein</fullName>
    </recommendedName>
</protein>
<organism evidence="1 2">
    <name type="scientific">Corynebacterium freneyi DNF00450</name>
    <dbReference type="NCBI Taxonomy" id="1287475"/>
    <lineage>
        <taxon>Bacteria</taxon>
        <taxon>Bacillati</taxon>
        <taxon>Actinomycetota</taxon>
        <taxon>Actinomycetes</taxon>
        <taxon>Mycobacteriales</taxon>
        <taxon>Corynebacteriaceae</taxon>
        <taxon>Corynebacterium</taxon>
    </lineage>
</organism>
<dbReference type="Pfam" id="PF25209">
    <property type="entry name" value="Phage_capsid_4"/>
    <property type="match status" value="1"/>
</dbReference>
<dbReference type="AlphaFoldDB" id="A0A095XY85"/>
<dbReference type="eggNOG" id="ENOG5033RH8">
    <property type="taxonomic scope" value="Bacteria"/>
</dbReference>
<comment type="caution">
    <text evidence="1">The sequence shown here is derived from an EMBL/GenBank/DDBJ whole genome shotgun (WGS) entry which is preliminary data.</text>
</comment>